<evidence type="ECO:0000313" key="2">
    <source>
        <dbReference type="EMBL" id="KAJ1210192.1"/>
    </source>
</evidence>
<name>A0AAV7WBT2_PLEWA</name>
<feature type="compositionally biased region" description="Basic residues" evidence="1">
    <location>
        <begin position="145"/>
        <end position="158"/>
    </location>
</feature>
<keyword evidence="3" id="KW-1185">Reference proteome</keyword>
<accession>A0AAV7WBT2</accession>
<dbReference type="AlphaFoldDB" id="A0AAV7WBT2"/>
<proteinExistence type="predicted"/>
<evidence type="ECO:0000313" key="3">
    <source>
        <dbReference type="Proteomes" id="UP001066276"/>
    </source>
</evidence>
<feature type="compositionally biased region" description="Low complexity" evidence="1">
    <location>
        <begin position="56"/>
        <end position="85"/>
    </location>
</feature>
<organism evidence="2 3">
    <name type="scientific">Pleurodeles waltl</name>
    <name type="common">Iberian ribbed newt</name>
    <dbReference type="NCBI Taxonomy" id="8319"/>
    <lineage>
        <taxon>Eukaryota</taxon>
        <taxon>Metazoa</taxon>
        <taxon>Chordata</taxon>
        <taxon>Craniata</taxon>
        <taxon>Vertebrata</taxon>
        <taxon>Euteleostomi</taxon>
        <taxon>Amphibia</taxon>
        <taxon>Batrachia</taxon>
        <taxon>Caudata</taxon>
        <taxon>Salamandroidea</taxon>
        <taxon>Salamandridae</taxon>
        <taxon>Pleurodelinae</taxon>
        <taxon>Pleurodeles</taxon>
    </lineage>
</organism>
<dbReference type="Proteomes" id="UP001066276">
    <property type="component" value="Chromosome 1_2"/>
</dbReference>
<protein>
    <submittedName>
        <fullName evidence="2">Uncharacterized protein</fullName>
    </submittedName>
</protein>
<dbReference type="EMBL" id="JANPWB010000002">
    <property type="protein sequence ID" value="KAJ1210192.1"/>
    <property type="molecule type" value="Genomic_DNA"/>
</dbReference>
<feature type="region of interest" description="Disordered" evidence="1">
    <location>
        <begin position="1"/>
        <end position="158"/>
    </location>
</feature>
<comment type="caution">
    <text evidence="2">The sequence shown here is derived from an EMBL/GenBank/DDBJ whole genome shotgun (WGS) entry which is preliminary data.</text>
</comment>
<reference evidence="2" key="1">
    <citation type="journal article" date="2022" name="bioRxiv">
        <title>Sequencing and chromosome-scale assembly of the giantPleurodeles waltlgenome.</title>
        <authorList>
            <person name="Brown T."/>
            <person name="Elewa A."/>
            <person name="Iarovenko S."/>
            <person name="Subramanian E."/>
            <person name="Araus A.J."/>
            <person name="Petzold A."/>
            <person name="Susuki M."/>
            <person name="Suzuki K.-i.T."/>
            <person name="Hayashi T."/>
            <person name="Toyoda A."/>
            <person name="Oliveira C."/>
            <person name="Osipova E."/>
            <person name="Leigh N.D."/>
            <person name="Simon A."/>
            <person name="Yun M.H."/>
        </authorList>
    </citation>
    <scope>NUCLEOTIDE SEQUENCE</scope>
    <source>
        <strain evidence="2">20211129_DDA</strain>
        <tissue evidence="2">Liver</tissue>
    </source>
</reference>
<gene>
    <name evidence="2" type="ORF">NDU88_005560</name>
</gene>
<evidence type="ECO:0000256" key="1">
    <source>
        <dbReference type="SAM" id="MobiDB-lite"/>
    </source>
</evidence>
<sequence>MQQPSLGPNRPAKGPATQSGPGNPRTPMRTTSRVQEEQFAPSAPHLLTQPASHQQRPSGASARGPGGRKAPPRGGNPQERQAQAPLPRPPQSTAATMTEQAPRAQGQRVRGPTQPPVAPPGKKATAPLPAPGSQKGRLACPQRTPRNRRSPRGRTNKR</sequence>